<dbReference type="InterPro" id="IPR051411">
    <property type="entry name" value="Polyketide_trans_af380"/>
</dbReference>
<reference evidence="3" key="2">
    <citation type="submission" date="2023-06" db="EMBL/GenBank/DDBJ databases">
        <authorList>
            <consortium name="Lawrence Berkeley National Laboratory"/>
            <person name="Haridas S."/>
            <person name="Hensen N."/>
            <person name="Bonometti L."/>
            <person name="Westerberg I."/>
            <person name="Brannstrom I.O."/>
            <person name="Guillou S."/>
            <person name="Cros-Aarteil S."/>
            <person name="Calhoun S."/>
            <person name="Kuo A."/>
            <person name="Mondo S."/>
            <person name="Pangilinan J."/>
            <person name="Riley R."/>
            <person name="Labutti K."/>
            <person name="Andreopoulos B."/>
            <person name="Lipzen A."/>
            <person name="Chen C."/>
            <person name="Yanf M."/>
            <person name="Daum C."/>
            <person name="Ng V."/>
            <person name="Clum A."/>
            <person name="Steindorff A."/>
            <person name="Ohm R."/>
            <person name="Martin F."/>
            <person name="Silar P."/>
            <person name="Natvig D."/>
            <person name="Lalanne C."/>
            <person name="Gautier V."/>
            <person name="Ament-Velasquez S.L."/>
            <person name="Kruys A."/>
            <person name="Hutchinson M.I."/>
            <person name="Powell A.J."/>
            <person name="Barry K."/>
            <person name="Miller A.N."/>
            <person name="Grigoriev I.V."/>
            <person name="Debuchy R."/>
            <person name="Gladieux P."/>
            <person name="Thoren M.H."/>
            <person name="Johannesson H."/>
        </authorList>
    </citation>
    <scope>NUCLEOTIDE SEQUENCE</scope>
    <source>
        <strain evidence="3">CBS 118394</strain>
    </source>
</reference>
<dbReference type="GO" id="GO:0016787">
    <property type="term" value="F:hydrolase activity"/>
    <property type="evidence" value="ECO:0007669"/>
    <property type="project" value="UniProtKB-KW"/>
</dbReference>
<dbReference type="EMBL" id="JAUEDM010000007">
    <property type="protein sequence ID" value="KAK3313627.1"/>
    <property type="molecule type" value="Genomic_DNA"/>
</dbReference>
<reference evidence="3" key="1">
    <citation type="journal article" date="2023" name="Mol. Phylogenet. Evol.">
        <title>Genome-scale phylogeny and comparative genomics of the fungal order Sordariales.</title>
        <authorList>
            <person name="Hensen N."/>
            <person name="Bonometti L."/>
            <person name="Westerberg I."/>
            <person name="Brannstrom I.O."/>
            <person name="Guillou S."/>
            <person name="Cros-Aarteil S."/>
            <person name="Calhoun S."/>
            <person name="Haridas S."/>
            <person name="Kuo A."/>
            <person name="Mondo S."/>
            <person name="Pangilinan J."/>
            <person name="Riley R."/>
            <person name="LaButti K."/>
            <person name="Andreopoulos B."/>
            <person name="Lipzen A."/>
            <person name="Chen C."/>
            <person name="Yan M."/>
            <person name="Daum C."/>
            <person name="Ng V."/>
            <person name="Clum A."/>
            <person name="Steindorff A."/>
            <person name="Ohm R.A."/>
            <person name="Martin F."/>
            <person name="Silar P."/>
            <person name="Natvig D.O."/>
            <person name="Lalanne C."/>
            <person name="Gautier V."/>
            <person name="Ament-Velasquez S.L."/>
            <person name="Kruys A."/>
            <person name="Hutchinson M.I."/>
            <person name="Powell A.J."/>
            <person name="Barry K."/>
            <person name="Miller A.N."/>
            <person name="Grigoriev I.V."/>
            <person name="Debuchy R."/>
            <person name="Gladieux P."/>
            <person name="Hiltunen Thoren M."/>
            <person name="Johannesson H."/>
        </authorList>
    </citation>
    <scope>NUCLEOTIDE SEQUENCE</scope>
    <source>
        <strain evidence="3">CBS 118394</strain>
    </source>
</reference>
<evidence type="ECO:0000256" key="1">
    <source>
        <dbReference type="ARBA" id="ARBA00029464"/>
    </source>
</evidence>
<accession>A0AAE0HVE8</accession>
<keyword evidence="3" id="KW-0378">Hydrolase</keyword>
<dbReference type="Proteomes" id="UP001283341">
    <property type="component" value="Unassembled WGS sequence"/>
</dbReference>
<evidence type="ECO:0000313" key="3">
    <source>
        <dbReference type="EMBL" id="KAK3313627.1"/>
    </source>
</evidence>
<sequence length="303" mass="32893">MTGSHLYREVECKTLDGTTISAWFYEAPGPAPAIIMSHGFNCVKEMALPEVAEAFHSLGYNVLFYDARSVGASAGKPRNLIDPLQMAEDLSDIYTYVSRLPSVDSSRMILWGLSVGAVISASCAAVDHRPKAVVMVCPLFTFDQPHRRDAAFAQIIKDRVSQLRGNPPHEIVPFNARGENILGMAGSGGPGGHESYAFMRLAKEHGAAGFRDKTALQTYHKLAYFRPAEYVDMIKAPVLMVVPELDLISQPEEQKAAFARITAPGSKLHLAVGKGHMSVATGEAGLELVKVTDAFISSQVFKK</sequence>
<dbReference type="Gene3D" id="3.40.50.1820">
    <property type="entry name" value="alpha/beta hydrolase"/>
    <property type="match status" value="1"/>
</dbReference>
<comment type="similarity">
    <text evidence="1">Belongs to the polyketide transferase af380 family.</text>
</comment>
<dbReference type="Pfam" id="PF12146">
    <property type="entry name" value="Hydrolase_4"/>
    <property type="match status" value="1"/>
</dbReference>
<evidence type="ECO:0000313" key="4">
    <source>
        <dbReference type="Proteomes" id="UP001283341"/>
    </source>
</evidence>
<organism evidence="3 4">
    <name type="scientific">Apodospora peruviana</name>
    <dbReference type="NCBI Taxonomy" id="516989"/>
    <lineage>
        <taxon>Eukaryota</taxon>
        <taxon>Fungi</taxon>
        <taxon>Dikarya</taxon>
        <taxon>Ascomycota</taxon>
        <taxon>Pezizomycotina</taxon>
        <taxon>Sordariomycetes</taxon>
        <taxon>Sordariomycetidae</taxon>
        <taxon>Sordariales</taxon>
        <taxon>Lasiosphaeriaceae</taxon>
        <taxon>Apodospora</taxon>
    </lineage>
</organism>
<gene>
    <name evidence="3" type="ORF">B0H66DRAFT_566649</name>
</gene>
<evidence type="ECO:0000259" key="2">
    <source>
        <dbReference type="Pfam" id="PF12146"/>
    </source>
</evidence>
<proteinExistence type="inferred from homology"/>
<dbReference type="PANTHER" id="PTHR47751:SF2">
    <property type="entry name" value="DLTD N-TERMINAL DOMAIN PROTEIN (AFU_ORTHOLOGUE AFUA_8G00380)-RELATED"/>
    <property type="match status" value="1"/>
</dbReference>
<dbReference type="Gene3D" id="1.10.10.800">
    <property type="match status" value="1"/>
</dbReference>
<dbReference type="SUPFAM" id="SSF53474">
    <property type="entry name" value="alpha/beta-Hydrolases"/>
    <property type="match status" value="1"/>
</dbReference>
<name>A0AAE0HVE8_9PEZI</name>
<feature type="domain" description="Serine aminopeptidase S33" evidence="2">
    <location>
        <begin position="31"/>
        <end position="277"/>
    </location>
</feature>
<dbReference type="AlphaFoldDB" id="A0AAE0HVE8"/>
<keyword evidence="4" id="KW-1185">Reference proteome</keyword>
<dbReference type="InterPro" id="IPR029058">
    <property type="entry name" value="AB_hydrolase_fold"/>
</dbReference>
<comment type="caution">
    <text evidence="3">The sequence shown here is derived from an EMBL/GenBank/DDBJ whole genome shotgun (WGS) entry which is preliminary data.</text>
</comment>
<protein>
    <submittedName>
        <fullName evidence="3">Alpha/Beta hydrolase protein</fullName>
    </submittedName>
</protein>
<dbReference type="PANTHER" id="PTHR47751">
    <property type="entry name" value="SUPERFAMILY HYDROLASE, PUTATIVE (AFU_ORTHOLOGUE AFUA_2G16580)-RELATED"/>
    <property type="match status" value="1"/>
</dbReference>
<dbReference type="InterPro" id="IPR022742">
    <property type="entry name" value="Hydrolase_4"/>
</dbReference>